<dbReference type="GO" id="GO:0005739">
    <property type="term" value="C:mitochondrion"/>
    <property type="evidence" value="ECO:0007669"/>
    <property type="project" value="TreeGrafter"/>
</dbReference>
<dbReference type="InterPro" id="IPR045864">
    <property type="entry name" value="aa-tRNA-synth_II/BPL/LPL"/>
</dbReference>
<feature type="domain" description="BPL/LPL catalytic" evidence="4">
    <location>
        <begin position="137"/>
        <end position="323"/>
    </location>
</feature>
<evidence type="ECO:0000256" key="3">
    <source>
        <dbReference type="SAM" id="MobiDB-lite"/>
    </source>
</evidence>
<dbReference type="Gene3D" id="3.30.930.10">
    <property type="entry name" value="Bira Bifunctional Protein, Domain 2"/>
    <property type="match status" value="1"/>
</dbReference>
<evidence type="ECO:0000259" key="4">
    <source>
        <dbReference type="PROSITE" id="PS51733"/>
    </source>
</evidence>
<feature type="compositionally biased region" description="Acidic residues" evidence="3">
    <location>
        <begin position="488"/>
        <end position="510"/>
    </location>
</feature>
<feature type="region of interest" description="Disordered" evidence="3">
    <location>
        <begin position="456"/>
        <end position="795"/>
    </location>
</feature>
<accession>A0A6A4THZ1</accession>
<name>A0A6A4THZ1_SCOMX</name>
<evidence type="ECO:0000256" key="2">
    <source>
        <dbReference type="ARBA" id="ARBA00008242"/>
    </source>
</evidence>
<evidence type="ECO:0000313" key="6">
    <source>
        <dbReference type="Proteomes" id="UP000438429"/>
    </source>
</evidence>
<dbReference type="InterPro" id="IPR004143">
    <property type="entry name" value="BPL_LPL_catalytic"/>
</dbReference>
<feature type="compositionally biased region" description="Basic and acidic residues" evidence="3">
    <location>
        <begin position="616"/>
        <end position="656"/>
    </location>
</feature>
<dbReference type="GO" id="GO:0009249">
    <property type="term" value="P:protein lipoylation"/>
    <property type="evidence" value="ECO:0007669"/>
    <property type="project" value="InterPro"/>
</dbReference>
<feature type="compositionally biased region" description="Basic residues" evidence="3">
    <location>
        <begin position="693"/>
        <end position="702"/>
    </location>
</feature>
<dbReference type="AlphaFoldDB" id="A0A6A4THZ1"/>
<protein>
    <recommendedName>
        <fullName evidence="4">BPL/LPL catalytic domain-containing protein</fullName>
    </recommendedName>
</protein>
<comment type="pathway">
    <text evidence="1">Protein modification; protein lipoylation via exogenous pathway; protein N(6)-(lipoyl)lysine from lipoate: step 2/2.</text>
</comment>
<dbReference type="Proteomes" id="UP000438429">
    <property type="component" value="Unassembled WGS sequence"/>
</dbReference>
<feature type="compositionally biased region" description="Basic and acidic residues" evidence="3">
    <location>
        <begin position="703"/>
        <end position="712"/>
    </location>
</feature>
<dbReference type="FunFam" id="3.30.930.10:FF:000045">
    <property type="entry name" value="lipoyltransferase 1, mitochondrial"/>
    <property type="match status" value="1"/>
</dbReference>
<reference evidence="5 6" key="1">
    <citation type="submission" date="2019-06" db="EMBL/GenBank/DDBJ databases">
        <title>Draft genomes of female and male turbot (Scophthalmus maximus).</title>
        <authorList>
            <person name="Xu H."/>
            <person name="Xu X.-W."/>
            <person name="Shao C."/>
            <person name="Chen S."/>
        </authorList>
    </citation>
    <scope>NUCLEOTIDE SEQUENCE [LARGE SCALE GENOMIC DNA]</scope>
    <source>
        <strain evidence="5">Ysfricsl-2016a</strain>
        <tissue evidence="5">Blood</tissue>
    </source>
</reference>
<dbReference type="EMBL" id="VEVO01000002">
    <property type="protein sequence ID" value="KAF0046317.1"/>
    <property type="molecule type" value="Genomic_DNA"/>
</dbReference>
<dbReference type="PANTHER" id="PTHR12561:SF3">
    <property type="entry name" value="LIPOYLTRANSFERASE 1, MITOCHONDRIAL"/>
    <property type="match status" value="1"/>
</dbReference>
<evidence type="ECO:0000313" key="5">
    <source>
        <dbReference type="EMBL" id="KAF0046317.1"/>
    </source>
</evidence>
<dbReference type="Gene3D" id="3.30.390.50">
    <property type="entry name" value="CO dehydrogenase flavoprotein, C-terminal domain"/>
    <property type="match status" value="1"/>
</dbReference>
<comment type="similarity">
    <text evidence="2">Belongs to the LplA family.</text>
</comment>
<gene>
    <name evidence="5" type="ORF">F2P81_002846</name>
</gene>
<dbReference type="SUPFAM" id="SSF55681">
    <property type="entry name" value="Class II aaRS and biotin synthetases"/>
    <property type="match status" value="1"/>
</dbReference>
<dbReference type="PROSITE" id="PS51733">
    <property type="entry name" value="BPL_LPL_CATALYTIC"/>
    <property type="match status" value="1"/>
</dbReference>
<organism evidence="5 6">
    <name type="scientific">Scophthalmus maximus</name>
    <name type="common">Turbot</name>
    <name type="synonym">Psetta maxima</name>
    <dbReference type="NCBI Taxonomy" id="52904"/>
    <lineage>
        <taxon>Eukaryota</taxon>
        <taxon>Metazoa</taxon>
        <taxon>Chordata</taxon>
        <taxon>Craniata</taxon>
        <taxon>Vertebrata</taxon>
        <taxon>Euteleostomi</taxon>
        <taxon>Actinopterygii</taxon>
        <taxon>Neopterygii</taxon>
        <taxon>Teleostei</taxon>
        <taxon>Neoteleostei</taxon>
        <taxon>Acanthomorphata</taxon>
        <taxon>Carangaria</taxon>
        <taxon>Pleuronectiformes</taxon>
        <taxon>Pleuronectoidei</taxon>
        <taxon>Scophthalmidae</taxon>
        <taxon>Scophthalmus</taxon>
    </lineage>
</organism>
<feature type="region of interest" description="Disordered" evidence="3">
    <location>
        <begin position="810"/>
        <end position="833"/>
    </location>
</feature>
<feature type="compositionally biased region" description="Basic residues" evidence="3">
    <location>
        <begin position="474"/>
        <end position="483"/>
    </location>
</feature>
<dbReference type="CDD" id="cd16443">
    <property type="entry name" value="LplA"/>
    <property type="match status" value="1"/>
</dbReference>
<proteinExistence type="inferred from homology"/>
<feature type="compositionally biased region" description="Polar residues" evidence="3">
    <location>
        <begin position="810"/>
        <end position="819"/>
    </location>
</feature>
<feature type="compositionally biased region" description="Acidic residues" evidence="3">
    <location>
        <begin position="671"/>
        <end position="690"/>
    </location>
</feature>
<feature type="compositionally biased region" description="Acidic residues" evidence="3">
    <location>
        <begin position="594"/>
        <end position="604"/>
    </location>
</feature>
<feature type="compositionally biased region" description="Basic residues" evidence="3">
    <location>
        <begin position="580"/>
        <end position="589"/>
    </location>
</feature>
<dbReference type="InterPro" id="IPR004562">
    <property type="entry name" value="LipoylTrfase_LipoateP_Ligase"/>
</dbReference>
<dbReference type="PANTHER" id="PTHR12561">
    <property type="entry name" value="LIPOATE-PROTEIN LIGASE"/>
    <property type="match status" value="1"/>
</dbReference>
<sequence length="833" mass="92919">MKSGTFLSSVPLDHRSDPSSFQVILRLFTTLFPSSSSPETSFSVRRSVHHEEVKTSLVEDDWSLSVVMSYIRGTSSLFRGRRTGSQWSWSTSWSRSWSSSGLVASDGSSAGLVLLSQSTDAHHNLALEDWIDANVDLQQRGVLLLWRNRPAVVIGRHQNPWTECNLPAMRGMGIPLARRRSGGGTVFHDLGNLNLTFFASKRSYDRQRNLKVVTEALRRVRPGLDVRATDRLDILLNGHLKISGSASRLSRKSSYHHCTLLHSADHSALSAVLRPSCPGIHSNATPSVPSPVANLLDHAPTLQWEELLDGLVQQYNAEFGSSSSLTPVDPADESTFPGIGKAATELRSWDWTFGKTPKFSVRTPLQLMDSGSTARCSARLHIEVKSGLIESCELDVPADWLPPRLSVELTDLLYRVCDAERLLDSISRCIDDVIDVWQYESEDDILKELEELSLETQKSDATEEAESIEPPKPEKKKTRKGKKGGAGPEEEEEVEEGGGDEGEGQEDEEKNGEQREKKTTPPSDSDDDSSSRSRLKSKGGKRGGKKPSVSDDEEDEGLKGGGGGKEDESEDDEAFAPRRDQKKKNKSKAAKAESEDEDEEEEGGNEGFKMKTAAQKKAEKKERDKKKKEEERMKQKKLKEKEVGVDAKKEPEKKTTEATAPQVALPAAAADAEEQEGAEPAAEEEADEEEASKKKKDKKKKKGEKEKEEKKKGPSKATVKAMQEALAKMKEEEERSKREEEERMRRLEELETQRLEQERLEQERKEKKKQKEKERKERLKKEGKLLTKAQRDARARAEATLKLLQAQGQRPITVQLTVTPTPPIGPENKDTSS</sequence>
<dbReference type="UniPathway" id="UPA00537">
    <property type="reaction ID" value="UER00595"/>
</dbReference>
<feature type="compositionally biased region" description="Basic and acidic residues" evidence="3">
    <location>
        <begin position="727"/>
        <end position="795"/>
    </location>
</feature>
<feature type="compositionally biased region" description="Basic residues" evidence="3">
    <location>
        <begin position="533"/>
        <end position="545"/>
    </location>
</feature>
<feature type="compositionally biased region" description="Low complexity" evidence="3">
    <location>
        <begin position="657"/>
        <end position="670"/>
    </location>
</feature>
<dbReference type="Pfam" id="PF21948">
    <property type="entry name" value="LplA-B_cat"/>
    <property type="match status" value="1"/>
</dbReference>
<evidence type="ECO:0000256" key="1">
    <source>
        <dbReference type="ARBA" id="ARBA00005085"/>
    </source>
</evidence>
<dbReference type="GO" id="GO:0017118">
    <property type="term" value="F:lipoyltransferase activity"/>
    <property type="evidence" value="ECO:0007669"/>
    <property type="project" value="TreeGrafter"/>
</dbReference>
<comment type="caution">
    <text evidence="5">The sequence shown here is derived from an EMBL/GenBank/DDBJ whole genome shotgun (WGS) entry which is preliminary data.</text>
</comment>